<dbReference type="InterPro" id="IPR003673">
    <property type="entry name" value="CoA-Trfase_fam_III"/>
</dbReference>
<dbReference type="GO" id="GO:0005739">
    <property type="term" value="C:mitochondrion"/>
    <property type="evidence" value="ECO:0007669"/>
    <property type="project" value="TreeGrafter"/>
</dbReference>
<dbReference type="EMBL" id="JADGJH010001457">
    <property type="protein sequence ID" value="KAJ3113335.1"/>
    <property type="molecule type" value="Genomic_DNA"/>
</dbReference>
<comment type="caution">
    <text evidence="3">The sequence shown here is derived from an EMBL/GenBank/DDBJ whole genome shotgun (WGS) entry which is preliminary data.</text>
</comment>
<dbReference type="SUPFAM" id="SSF89796">
    <property type="entry name" value="CoA-transferase family III (CaiB/BaiF)"/>
    <property type="match status" value="1"/>
</dbReference>
<dbReference type="InterPro" id="IPR023606">
    <property type="entry name" value="CoA-Trfase_III_dom_1_sf"/>
</dbReference>
<dbReference type="GO" id="GO:0047369">
    <property type="term" value="F:succinate-hydroxymethylglutarate CoA-transferase activity"/>
    <property type="evidence" value="ECO:0007669"/>
    <property type="project" value="TreeGrafter"/>
</dbReference>
<evidence type="ECO:0000256" key="1">
    <source>
        <dbReference type="ARBA" id="ARBA00008383"/>
    </source>
</evidence>
<organism evidence="3 4">
    <name type="scientific">Physocladia obscura</name>
    <dbReference type="NCBI Taxonomy" id="109957"/>
    <lineage>
        <taxon>Eukaryota</taxon>
        <taxon>Fungi</taxon>
        <taxon>Fungi incertae sedis</taxon>
        <taxon>Chytridiomycota</taxon>
        <taxon>Chytridiomycota incertae sedis</taxon>
        <taxon>Chytridiomycetes</taxon>
        <taxon>Chytridiales</taxon>
        <taxon>Chytriomycetaceae</taxon>
        <taxon>Physocladia</taxon>
    </lineage>
</organism>
<dbReference type="Gene3D" id="3.40.50.10540">
    <property type="entry name" value="Crotonobetainyl-coa:carnitine coa-transferase, domain 1"/>
    <property type="match status" value="1"/>
</dbReference>
<evidence type="ECO:0000313" key="3">
    <source>
        <dbReference type="EMBL" id="KAJ3113335.1"/>
    </source>
</evidence>
<dbReference type="InterPro" id="IPR050483">
    <property type="entry name" value="CoA-transferase_III_domain"/>
</dbReference>
<sequence>MVALTNQVTGALRGIKVLDLTRVLAGPFCSMILGDYGADVLKVESLVGDDTRQWGPPFAPESVAKHKADPSIAKETSYFLGINRNKRSLAVDFKTPQGNAIVRKLAENADVLIENFVPGKLDALGLGYKSLSAANPRLIYASITGYGPTGPNALNAGYDVIVEAEAGLMHITGTKDAPVKVGVAITDITTGLYTHGAIMAALVARANTGTGQKIDVSLLESQVSALSNVAHAYLIGGAEAKRQGTEHASIVPYQSFPTDDGHIVLGAGNDSQFHKLTAAIGAPYLSADDRYTTNQLRVKNRDPLISEISKILSKHDTAHWVAVLKPIGIPCGPVNNIAQTFAHPQVVHRDMVAEVVHPTAGAIKLVGVPVKFSDSVPQIRVPPPLLGQHTDEVLGELGFSRDEIDALRIAKVVL</sequence>
<keyword evidence="4" id="KW-1185">Reference proteome</keyword>
<evidence type="ECO:0000256" key="2">
    <source>
        <dbReference type="ARBA" id="ARBA00022679"/>
    </source>
</evidence>
<dbReference type="PANTHER" id="PTHR48207:SF3">
    <property type="entry name" value="SUCCINATE--HYDROXYMETHYLGLUTARATE COA-TRANSFERASE"/>
    <property type="match status" value="1"/>
</dbReference>
<dbReference type="PANTHER" id="PTHR48207">
    <property type="entry name" value="SUCCINATE--HYDROXYMETHYLGLUTARATE COA-TRANSFERASE"/>
    <property type="match status" value="1"/>
</dbReference>
<comment type="similarity">
    <text evidence="1">Belongs to the CoA-transferase III family.</text>
</comment>
<proteinExistence type="inferred from homology"/>
<reference evidence="3" key="1">
    <citation type="submission" date="2020-05" db="EMBL/GenBank/DDBJ databases">
        <title>Phylogenomic resolution of chytrid fungi.</title>
        <authorList>
            <person name="Stajich J.E."/>
            <person name="Amses K."/>
            <person name="Simmons R."/>
            <person name="Seto K."/>
            <person name="Myers J."/>
            <person name="Bonds A."/>
            <person name="Quandt C.A."/>
            <person name="Barry K."/>
            <person name="Liu P."/>
            <person name="Grigoriev I."/>
            <person name="Longcore J.E."/>
            <person name="James T.Y."/>
        </authorList>
    </citation>
    <scope>NUCLEOTIDE SEQUENCE</scope>
    <source>
        <strain evidence="3">JEL0513</strain>
    </source>
</reference>
<protein>
    <submittedName>
        <fullName evidence="3">Uncharacterized protein</fullName>
    </submittedName>
</protein>
<gene>
    <name evidence="3" type="ORF">HK100_002020</name>
</gene>
<name>A0AAD5XEH3_9FUNG</name>
<keyword evidence="2" id="KW-0808">Transferase</keyword>
<dbReference type="Gene3D" id="3.30.1540.10">
    <property type="entry name" value="formyl-coa transferase, domain 3"/>
    <property type="match status" value="1"/>
</dbReference>
<dbReference type="Pfam" id="PF02515">
    <property type="entry name" value="CoA_transf_3"/>
    <property type="match status" value="1"/>
</dbReference>
<evidence type="ECO:0000313" key="4">
    <source>
        <dbReference type="Proteomes" id="UP001211907"/>
    </source>
</evidence>
<dbReference type="InterPro" id="IPR044855">
    <property type="entry name" value="CoA-Trfase_III_dom3_sf"/>
</dbReference>
<accession>A0AAD5XEH3</accession>
<dbReference type="AlphaFoldDB" id="A0AAD5XEH3"/>
<dbReference type="Proteomes" id="UP001211907">
    <property type="component" value="Unassembled WGS sequence"/>
</dbReference>